<reference evidence="3" key="1">
    <citation type="journal article" date="2023" name="Front. Mar. Sci.">
        <title>A new Merluccius polli reference genome to investigate the effects of global change in West African waters.</title>
        <authorList>
            <person name="Mateo J.L."/>
            <person name="Blanco-Fernandez C."/>
            <person name="Garcia-Vazquez E."/>
            <person name="Machado-Schiaffino G."/>
        </authorList>
    </citation>
    <scope>NUCLEOTIDE SEQUENCE</scope>
    <source>
        <strain evidence="3">C29</strain>
        <tissue evidence="3">Fin</tissue>
    </source>
</reference>
<keyword evidence="2" id="KW-0472">Membrane</keyword>
<comment type="caution">
    <text evidence="3">The sequence shown here is derived from an EMBL/GenBank/DDBJ whole genome shotgun (WGS) entry which is preliminary data.</text>
</comment>
<dbReference type="EMBL" id="JAOPHQ010003714">
    <property type="protein sequence ID" value="KAK0142012.1"/>
    <property type="molecule type" value="Genomic_DNA"/>
</dbReference>
<gene>
    <name evidence="3" type="ORF">N1851_020313</name>
</gene>
<organism evidence="3 4">
    <name type="scientific">Merluccius polli</name>
    <name type="common">Benguela hake</name>
    <name type="synonym">Merluccius cadenati</name>
    <dbReference type="NCBI Taxonomy" id="89951"/>
    <lineage>
        <taxon>Eukaryota</taxon>
        <taxon>Metazoa</taxon>
        <taxon>Chordata</taxon>
        <taxon>Craniata</taxon>
        <taxon>Vertebrata</taxon>
        <taxon>Euteleostomi</taxon>
        <taxon>Actinopterygii</taxon>
        <taxon>Neopterygii</taxon>
        <taxon>Teleostei</taxon>
        <taxon>Neoteleostei</taxon>
        <taxon>Acanthomorphata</taxon>
        <taxon>Zeiogadaria</taxon>
        <taxon>Gadariae</taxon>
        <taxon>Gadiformes</taxon>
        <taxon>Gadoidei</taxon>
        <taxon>Merlucciidae</taxon>
        <taxon>Merluccius</taxon>
    </lineage>
</organism>
<proteinExistence type="predicted"/>
<keyword evidence="4" id="KW-1185">Reference proteome</keyword>
<protein>
    <submittedName>
        <fullName evidence="3">Uncharacterized protein</fullName>
    </submittedName>
</protein>
<evidence type="ECO:0000313" key="4">
    <source>
        <dbReference type="Proteomes" id="UP001174136"/>
    </source>
</evidence>
<keyword evidence="2" id="KW-0812">Transmembrane</keyword>
<dbReference type="AlphaFoldDB" id="A0AA47NZX8"/>
<dbReference type="Proteomes" id="UP001174136">
    <property type="component" value="Unassembled WGS sequence"/>
</dbReference>
<name>A0AA47NZX8_MERPO</name>
<evidence type="ECO:0000313" key="3">
    <source>
        <dbReference type="EMBL" id="KAK0142012.1"/>
    </source>
</evidence>
<evidence type="ECO:0000256" key="1">
    <source>
        <dbReference type="SAM" id="MobiDB-lite"/>
    </source>
</evidence>
<feature type="transmembrane region" description="Helical" evidence="2">
    <location>
        <begin position="61"/>
        <end position="86"/>
    </location>
</feature>
<keyword evidence="2" id="KW-1133">Transmembrane helix</keyword>
<evidence type="ECO:0000256" key="2">
    <source>
        <dbReference type="SAM" id="Phobius"/>
    </source>
</evidence>
<accession>A0AA47NZX8</accession>
<sequence>MRQGSQRLSLSLYVLDANDSTMSGAQEEPPAATAAHNSSLNGTEALGLQDETTAAIFEFQVFNIIIAVLALCILAFTGLYCITVCFNRNRQLKRAHAYESTVTREEPADPVAVRAVKRSTSFINPFALFRRPEVDRDKSKIYYIYSNPLPIGLEEEEEEREQEKREEEEEQRGKRCQAPCGLEQTAPSQSLLIRKYAEDPNSGVTLDPPMFYMQL</sequence>
<feature type="compositionally biased region" description="Acidic residues" evidence="1">
    <location>
        <begin position="154"/>
        <end position="170"/>
    </location>
</feature>
<feature type="region of interest" description="Disordered" evidence="1">
    <location>
        <begin position="154"/>
        <end position="180"/>
    </location>
</feature>